<dbReference type="InterPro" id="IPR025150">
    <property type="entry name" value="GH123_cat"/>
</dbReference>
<dbReference type="Proteomes" id="UP001152797">
    <property type="component" value="Unassembled WGS sequence"/>
</dbReference>
<accession>A0A9P1GNM2</accession>
<evidence type="ECO:0000259" key="1">
    <source>
        <dbReference type="Pfam" id="PF13320"/>
    </source>
</evidence>
<evidence type="ECO:0000313" key="3">
    <source>
        <dbReference type="EMBL" id="CAL1171589.1"/>
    </source>
</evidence>
<dbReference type="OrthoDB" id="10585006at2759"/>
<keyword evidence="5" id="KW-1185">Reference proteome</keyword>
<evidence type="ECO:0000313" key="4">
    <source>
        <dbReference type="EMBL" id="CAL4805526.1"/>
    </source>
</evidence>
<feature type="domain" description="Glycoside hydrolase 123 catalytic" evidence="1">
    <location>
        <begin position="189"/>
        <end position="417"/>
    </location>
</feature>
<protein>
    <submittedName>
        <fullName evidence="4">Glycoside hydrolase 123 catalytic domain-containing protein</fullName>
    </submittedName>
</protein>
<sequence length="463" mass="52178">MESNAKHCRWAFASGRVPDSGGGWRPDPLRPLVSAGVPSNVAQPLWVQCFVSELADAGRHEAELLLTLHPGGSVCVDLSLEIWNVSIPSLEQSKVGSAWRGMWRSPEFEPYYGPGYWEKNKQTWFDLMLDHRTPPDMVQKHPRPIDDFVYISGKGTKWLGILNVGGYKSGHANGCPQYTDNDIESILQNIKPTLEALQDKKLQNRSYVYGFDEVPAHCEPQLRQVFGAVKEAFPGLNTMAAINWEHLPTDLPLDIWVLQYQLFDQFGPEASRTWTEAGKDLWLYHCIEPGGPQYLNTFAERPSIQGRLLFWLAALWEIQYGRPTGWLYYEMNVWKPCNGPTCGGAVHKHPIAWLSEGDFRGTAFTDWPEANFIWQGQYDTIFANGDGQFVYPCPDGPCGSVRLDAIRDGLEDWELFRAVGSEAVPLIKRVVQSPTKWNADPQQVLSIRAEAAKILMTRNANLG</sequence>
<comment type="caution">
    <text evidence="2">The sequence shown here is derived from an EMBL/GenBank/DDBJ whole genome shotgun (WGS) entry which is preliminary data.</text>
</comment>
<dbReference type="Pfam" id="PF13320">
    <property type="entry name" value="GH123_cat"/>
    <property type="match status" value="1"/>
</dbReference>
<dbReference type="GO" id="GO:0016787">
    <property type="term" value="F:hydrolase activity"/>
    <property type="evidence" value="ECO:0007669"/>
    <property type="project" value="UniProtKB-KW"/>
</dbReference>
<organism evidence="2">
    <name type="scientific">Cladocopium goreaui</name>
    <dbReference type="NCBI Taxonomy" id="2562237"/>
    <lineage>
        <taxon>Eukaryota</taxon>
        <taxon>Sar</taxon>
        <taxon>Alveolata</taxon>
        <taxon>Dinophyceae</taxon>
        <taxon>Suessiales</taxon>
        <taxon>Symbiodiniaceae</taxon>
        <taxon>Cladocopium</taxon>
    </lineage>
</organism>
<evidence type="ECO:0000313" key="2">
    <source>
        <dbReference type="EMBL" id="CAI4018214.1"/>
    </source>
</evidence>
<dbReference type="EMBL" id="CAMXCT020006681">
    <property type="protein sequence ID" value="CAL1171589.1"/>
    <property type="molecule type" value="Genomic_DNA"/>
</dbReference>
<evidence type="ECO:0000313" key="5">
    <source>
        <dbReference type="Proteomes" id="UP001152797"/>
    </source>
</evidence>
<reference evidence="2" key="1">
    <citation type="submission" date="2022-10" db="EMBL/GenBank/DDBJ databases">
        <authorList>
            <person name="Chen Y."/>
            <person name="Dougan E. K."/>
            <person name="Chan C."/>
            <person name="Rhodes N."/>
            <person name="Thang M."/>
        </authorList>
    </citation>
    <scope>NUCLEOTIDE SEQUENCE</scope>
</reference>
<name>A0A9P1GNM2_9DINO</name>
<reference evidence="3" key="2">
    <citation type="submission" date="2024-04" db="EMBL/GenBank/DDBJ databases">
        <authorList>
            <person name="Chen Y."/>
            <person name="Shah S."/>
            <person name="Dougan E. K."/>
            <person name="Thang M."/>
            <person name="Chan C."/>
        </authorList>
    </citation>
    <scope>NUCLEOTIDE SEQUENCE [LARGE SCALE GENOMIC DNA]</scope>
</reference>
<dbReference type="EMBL" id="CAMXCT030006681">
    <property type="protein sequence ID" value="CAL4805526.1"/>
    <property type="molecule type" value="Genomic_DNA"/>
</dbReference>
<keyword evidence="4" id="KW-0378">Hydrolase</keyword>
<proteinExistence type="predicted"/>
<dbReference type="EMBL" id="CAMXCT010006681">
    <property type="protein sequence ID" value="CAI4018214.1"/>
    <property type="molecule type" value="Genomic_DNA"/>
</dbReference>
<gene>
    <name evidence="2" type="ORF">C1SCF055_LOCUS42806</name>
</gene>
<dbReference type="AlphaFoldDB" id="A0A9P1GNM2"/>